<comment type="caution">
    <text evidence="2">The sequence shown here is derived from an EMBL/GenBank/DDBJ whole genome shotgun (WGS) entry which is preliminary data.</text>
</comment>
<evidence type="ECO:0000256" key="1">
    <source>
        <dbReference type="SAM" id="Phobius"/>
    </source>
</evidence>
<proteinExistence type="predicted"/>
<dbReference type="RefSeq" id="WP_314002305.1">
    <property type="nucleotide sequence ID" value="NZ_JASJOR010000004.1"/>
</dbReference>
<keyword evidence="1" id="KW-0472">Membrane</keyword>
<name>A0ABT7CTD9_9BACT</name>
<feature type="transmembrane region" description="Helical" evidence="1">
    <location>
        <begin position="6"/>
        <end position="28"/>
    </location>
</feature>
<keyword evidence="1" id="KW-1133">Transmembrane helix</keyword>
<reference evidence="2 3" key="1">
    <citation type="submission" date="2023-05" db="EMBL/GenBank/DDBJ databases">
        <authorList>
            <person name="Zhang X."/>
        </authorList>
    </citation>
    <scope>NUCLEOTIDE SEQUENCE [LARGE SCALE GENOMIC DNA]</scope>
    <source>
        <strain evidence="2 3">DM2B3-1</strain>
    </source>
</reference>
<accession>A0ABT7CTD9</accession>
<protein>
    <submittedName>
        <fullName evidence="2">Uncharacterized protein</fullName>
    </submittedName>
</protein>
<dbReference type="EMBL" id="JASJOT010000028">
    <property type="protein sequence ID" value="MDJ1497038.1"/>
    <property type="molecule type" value="Genomic_DNA"/>
</dbReference>
<evidence type="ECO:0000313" key="2">
    <source>
        <dbReference type="EMBL" id="MDJ1497038.1"/>
    </source>
</evidence>
<dbReference type="Proteomes" id="UP001228581">
    <property type="component" value="Unassembled WGS sequence"/>
</dbReference>
<gene>
    <name evidence="2" type="ORF">QNI19_29140</name>
</gene>
<evidence type="ECO:0000313" key="3">
    <source>
        <dbReference type="Proteomes" id="UP001228581"/>
    </source>
</evidence>
<sequence length="173" mass="19994">MKKILFMTLGVLGIFGLVILLAIMASFYSTKRGLYYSNISPTIEDAKEKGVFYKTLLFLNKDTLKVDSLELFPYDAWLEREFLDIETRELDSSKIIAVISFKLYKKGEGFYPKDANHLPLLESNYLSDYISEHIQENTNIMYTGFDFVRKDLSDTLIIKNPKSSQFIKLVTTK</sequence>
<keyword evidence="3" id="KW-1185">Reference proteome</keyword>
<organism evidence="2 3">
    <name type="scientific">Xanthocytophaga flava</name>
    <dbReference type="NCBI Taxonomy" id="3048013"/>
    <lineage>
        <taxon>Bacteria</taxon>
        <taxon>Pseudomonadati</taxon>
        <taxon>Bacteroidota</taxon>
        <taxon>Cytophagia</taxon>
        <taxon>Cytophagales</taxon>
        <taxon>Rhodocytophagaceae</taxon>
        <taxon>Xanthocytophaga</taxon>
    </lineage>
</organism>
<keyword evidence="1" id="KW-0812">Transmembrane</keyword>